<accession>A0ACC3LKG9</accession>
<organism evidence="1 2">
    <name type="scientific">Eucalyptus grandis</name>
    <name type="common">Flooded gum</name>
    <dbReference type="NCBI Taxonomy" id="71139"/>
    <lineage>
        <taxon>Eukaryota</taxon>
        <taxon>Viridiplantae</taxon>
        <taxon>Streptophyta</taxon>
        <taxon>Embryophyta</taxon>
        <taxon>Tracheophyta</taxon>
        <taxon>Spermatophyta</taxon>
        <taxon>Magnoliopsida</taxon>
        <taxon>eudicotyledons</taxon>
        <taxon>Gunneridae</taxon>
        <taxon>Pentapetalae</taxon>
        <taxon>rosids</taxon>
        <taxon>malvids</taxon>
        <taxon>Myrtales</taxon>
        <taxon>Myrtaceae</taxon>
        <taxon>Myrtoideae</taxon>
        <taxon>Eucalypteae</taxon>
        <taxon>Eucalyptus</taxon>
    </lineage>
</organism>
<name>A0ACC3LKG9_EUCGR</name>
<protein>
    <submittedName>
        <fullName evidence="1">Uncharacterized protein</fullName>
    </submittedName>
</protein>
<reference evidence="1 2" key="1">
    <citation type="journal article" date="2014" name="Nature">
        <title>The genome of Eucalyptus grandis.</title>
        <authorList>
            <person name="Myburg A.A."/>
            <person name="Grattapaglia D."/>
            <person name="Tuskan G.A."/>
            <person name="Hellsten U."/>
            <person name="Hayes R.D."/>
            <person name="Grimwood J."/>
            <person name="Jenkins J."/>
            <person name="Lindquist E."/>
            <person name="Tice H."/>
            <person name="Bauer D."/>
            <person name="Goodstein D.M."/>
            <person name="Dubchak I."/>
            <person name="Poliakov A."/>
            <person name="Mizrachi E."/>
            <person name="Kullan A.R."/>
            <person name="Hussey S.G."/>
            <person name="Pinard D."/>
            <person name="van der Merwe K."/>
            <person name="Singh P."/>
            <person name="van Jaarsveld I."/>
            <person name="Silva-Junior O.B."/>
            <person name="Togawa R.C."/>
            <person name="Pappas M.R."/>
            <person name="Faria D.A."/>
            <person name="Sansaloni C.P."/>
            <person name="Petroli C.D."/>
            <person name="Yang X."/>
            <person name="Ranjan P."/>
            <person name="Tschaplinski T.J."/>
            <person name="Ye C.Y."/>
            <person name="Li T."/>
            <person name="Sterck L."/>
            <person name="Vanneste K."/>
            <person name="Murat F."/>
            <person name="Soler M."/>
            <person name="Clemente H.S."/>
            <person name="Saidi N."/>
            <person name="Cassan-Wang H."/>
            <person name="Dunand C."/>
            <person name="Hefer C.A."/>
            <person name="Bornberg-Bauer E."/>
            <person name="Kersting A.R."/>
            <person name="Vining K."/>
            <person name="Amarasinghe V."/>
            <person name="Ranik M."/>
            <person name="Naithani S."/>
            <person name="Elser J."/>
            <person name="Boyd A.E."/>
            <person name="Liston A."/>
            <person name="Spatafora J.W."/>
            <person name="Dharmwardhana P."/>
            <person name="Raja R."/>
            <person name="Sullivan C."/>
            <person name="Romanel E."/>
            <person name="Alves-Ferreira M."/>
            <person name="Kulheim C."/>
            <person name="Foley W."/>
            <person name="Carocha V."/>
            <person name="Paiva J."/>
            <person name="Kudrna D."/>
            <person name="Brommonschenkel S.H."/>
            <person name="Pasquali G."/>
            <person name="Byrne M."/>
            <person name="Rigault P."/>
            <person name="Tibbits J."/>
            <person name="Spokevicius A."/>
            <person name="Jones R.C."/>
            <person name="Steane D.A."/>
            <person name="Vaillancourt R.E."/>
            <person name="Potts B.M."/>
            <person name="Joubert F."/>
            <person name="Barry K."/>
            <person name="Pappas G.J."/>
            <person name="Strauss S.H."/>
            <person name="Jaiswal P."/>
            <person name="Grima-Pettenati J."/>
            <person name="Salse J."/>
            <person name="Van de Peer Y."/>
            <person name="Rokhsar D.S."/>
            <person name="Schmutz J."/>
        </authorList>
    </citation>
    <scope>NUCLEOTIDE SEQUENCE [LARGE SCALE GENOMIC DNA]</scope>
    <source>
        <strain evidence="2">cv. BRASUZ1</strain>
        <tissue evidence="1">Leaf extractions</tissue>
    </source>
</reference>
<gene>
    <name evidence="1" type="ORF">EUGRSUZ_C04112</name>
</gene>
<dbReference type="Proteomes" id="UP000030711">
    <property type="component" value="Chromosome 3"/>
</dbReference>
<comment type="caution">
    <text evidence="1">The sequence shown here is derived from an EMBL/GenBank/DDBJ whole genome shotgun (WGS) entry which is preliminary data.</text>
</comment>
<keyword evidence="2" id="KW-1185">Reference proteome</keyword>
<proteinExistence type="predicted"/>
<evidence type="ECO:0000313" key="2">
    <source>
        <dbReference type="Proteomes" id="UP000030711"/>
    </source>
</evidence>
<dbReference type="EMBL" id="CM064437">
    <property type="protein sequence ID" value="KAK3439561.1"/>
    <property type="molecule type" value="Genomic_DNA"/>
</dbReference>
<evidence type="ECO:0000313" key="1">
    <source>
        <dbReference type="EMBL" id="KAK3439561.1"/>
    </source>
</evidence>
<sequence length="641" mass="71547">MTSIRIMDLGHNEFTDNVASSPLTSLTSLEFLSISGNHFDIPSSLSPLANHSRLKVLFLHDTKLTIDTKIASSTPRLQLKVFGMSNSQSKGFKVTSIGFLNHQYDLRIMDLSTNDIPGPFPSWLLENNTRLKYLFMRDNSFTTLELPSVNLFDLLLMDISNNGMGGELTTKFWANVPNLLYLNLSTNGLEGSIPHELGSIKSLTILDLSSNNFSGGPPIQLLDSNLSLYTLNVAYNNLQGEFVFSANTMNPNLSYLRLDHNMFTGNLSFLSSHINLWLLDISNNNFIGKIPKLIANWSSLTALDLSKNQLDGLVPQELCNLGELEYLDLSDNNLYGPLPSFFIAQQMSHIHLNRNKLNGTLVCLGPINFSSEYANKVTSTPGMFMSDGEWSPWYYVRPVHTAFYQYDLEGEPLPAHTVGIITKKRFDSYKGYALLEMVGLDFSCNQFSGEIPPEIAIFQDMLVLNLSNNKLTGHIPTSFLSLTKIESMDLSYNNLIGSIPEELTQLNSLEVFNVSYNDLSGAIPNTNQFGAFDESSYYGNNLLCGLPLSNNCSTTINVNCSTTKSCTKAKEGGFIDGETFYISSGVSYITVLLVLPVVLFINPQWRQGWFHYVELVITTCESLFITCYYFVQDGFRKLSNC</sequence>